<dbReference type="InterPro" id="IPR014027">
    <property type="entry name" value="UDP-Glc/GDP-Man_DH_C"/>
</dbReference>
<dbReference type="Proteomes" id="UP001205867">
    <property type="component" value="Unassembled WGS sequence"/>
</dbReference>
<evidence type="ECO:0000256" key="2">
    <source>
        <dbReference type="ARBA" id="ARBA00006601"/>
    </source>
</evidence>
<dbReference type="AlphaFoldDB" id="A0AAP3AHI6"/>
<evidence type="ECO:0000256" key="3">
    <source>
        <dbReference type="ARBA" id="ARBA00012954"/>
    </source>
</evidence>
<dbReference type="InterPro" id="IPR028357">
    <property type="entry name" value="UDPglc_DH_bac"/>
</dbReference>
<dbReference type="PIRSF" id="PIRSF500134">
    <property type="entry name" value="UDPglc_DH_bac"/>
    <property type="match status" value="1"/>
</dbReference>
<keyword evidence="5 7" id="KW-0520">NAD</keyword>
<feature type="binding site" evidence="10">
    <location>
        <position position="102"/>
    </location>
    <ligand>
        <name>NAD(+)</name>
        <dbReference type="ChEBI" id="CHEBI:57540"/>
    </ligand>
</feature>
<feature type="domain" description="UDP-glucose/GDP-mannose dehydrogenase C-terminal" evidence="11">
    <location>
        <begin position="361"/>
        <end position="462"/>
    </location>
</feature>
<proteinExistence type="inferred from homology"/>
<comment type="catalytic activity">
    <reaction evidence="6 7">
        <text>UDP-alpha-D-glucose + 2 NAD(+) + H2O = UDP-alpha-D-glucuronate + 2 NADH + 3 H(+)</text>
        <dbReference type="Rhea" id="RHEA:23596"/>
        <dbReference type="ChEBI" id="CHEBI:15377"/>
        <dbReference type="ChEBI" id="CHEBI:15378"/>
        <dbReference type="ChEBI" id="CHEBI:57540"/>
        <dbReference type="ChEBI" id="CHEBI:57945"/>
        <dbReference type="ChEBI" id="CHEBI:58052"/>
        <dbReference type="ChEBI" id="CHEBI:58885"/>
        <dbReference type="EC" id="1.1.1.22"/>
    </reaction>
</comment>
<evidence type="ECO:0000256" key="1">
    <source>
        <dbReference type="ARBA" id="ARBA00004701"/>
    </source>
</evidence>
<dbReference type="SUPFAM" id="SSF48179">
    <property type="entry name" value="6-phosphogluconate dehydrogenase C-terminal domain-like"/>
    <property type="match status" value="1"/>
</dbReference>
<evidence type="ECO:0000313" key="12">
    <source>
        <dbReference type="EMBL" id="MCV7629206.1"/>
    </source>
</evidence>
<dbReference type="InterPro" id="IPR014026">
    <property type="entry name" value="UDP-Glc/GDP-Man_DH_dimer"/>
</dbReference>
<comment type="caution">
    <text evidence="12">The sequence shown here is derived from an EMBL/GenBank/DDBJ whole genome shotgun (WGS) entry which is preliminary data.</text>
</comment>
<feature type="binding site" evidence="10">
    <location>
        <position position="51"/>
    </location>
    <ligand>
        <name>NAD(+)</name>
        <dbReference type="ChEBI" id="CHEBI:57540"/>
    </ligand>
</feature>
<accession>A0AAP3AHI6</accession>
<dbReference type="SUPFAM" id="SSF51735">
    <property type="entry name" value="NAD(P)-binding Rossmann-fold domains"/>
    <property type="match status" value="1"/>
</dbReference>
<dbReference type="PIRSF" id="PIRSF000124">
    <property type="entry name" value="UDPglc_GDPman_dh"/>
    <property type="match status" value="1"/>
</dbReference>
<dbReference type="NCBIfam" id="TIGR03026">
    <property type="entry name" value="NDP-sugDHase"/>
    <property type="match status" value="1"/>
</dbReference>
<evidence type="ECO:0000256" key="6">
    <source>
        <dbReference type="ARBA" id="ARBA00047473"/>
    </source>
</evidence>
<evidence type="ECO:0000256" key="10">
    <source>
        <dbReference type="PIRSR" id="PIRSR500134-3"/>
    </source>
</evidence>
<evidence type="ECO:0000256" key="4">
    <source>
        <dbReference type="ARBA" id="ARBA00023002"/>
    </source>
</evidence>
<feature type="binding site" evidence="10">
    <location>
        <position position="175"/>
    </location>
    <ligand>
        <name>NAD(+)</name>
        <dbReference type="ChEBI" id="CHEBI:57540"/>
    </ligand>
</feature>
<dbReference type="SUPFAM" id="SSF52413">
    <property type="entry name" value="UDP-glucose/GDP-mannose dehydrogenase C-terminal domain"/>
    <property type="match status" value="1"/>
</dbReference>
<dbReference type="InterPro" id="IPR036291">
    <property type="entry name" value="NAD(P)-bd_dom_sf"/>
</dbReference>
<evidence type="ECO:0000256" key="8">
    <source>
        <dbReference type="PIRSR" id="PIRSR500134-1"/>
    </source>
</evidence>
<sequence length="488" mass="52373">MTETTAPAAPAEQEAAPRLSVIGTGYLGATHAACMAELGFEVLGVDVDPAKIERLARGEVPFHEPGLPELLRTHVASGRLRFTTDVAEAARWADVHFIGVGTPQKVGETAADLSYVDAAVASLAAAIDRDALIVGKSTVPVGTARRLAELVRTVRAEAGLPGEVELAWNPEFLREGFAVRDTLTPDRLVIGTHGPRAEGILRRVYARQLAADTPWISTDLETAELVKVAANAFLATKISFINAFSEITENVGGDIGTLADAIGHDARIGRRFLNAGVGFGGGCLPKDIRALQARVSELGLDRTMRFLAEVDDINLRRRDRVVDLAVQVLSAARDGRIRRAEASGTAPTPASVQVLNGTRIAVLGVTFKPDSDDVRDSPALDVANRLYTAGADVRVYDPEGNANAAARFPRLDYVDSLEAAVDGAELTLLLTEWREFRQMDPDAVGARVASRLLIDGRNVLDVAAWREHGWDVIGLGHRFDPERLLRAA</sequence>
<dbReference type="Gene3D" id="3.40.50.720">
    <property type="entry name" value="NAD(P)-binding Rossmann-like Domain"/>
    <property type="match status" value="2"/>
</dbReference>
<feature type="binding site" evidence="10">
    <location>
        <position position="138"/>
    </location>
    <ligand>
        <name>NAD(+)</name>
        <dbReference type="ChEBI" id="CHEBI:57540"/>
    </ligand>
</feature>
<evidence type="ECO:0000256" key="5">
    <source>
        <dbReference type="ARBA" id="ARBA00023027"/>
    </source>
</evidence>
<dbReference type="InterPro" id="IPR008927">
    <property type="entry name" value="6-PGluconate_DH-like_C_sf"/>
</dbReference>
<protein>
    <recommendedName>
        <fullName evidence="3 7">UDP-glucose 6-dehydrogenase</fullName>
        <ecNumber evidence="3 7">1.1.1.22</ecNumber>
    </recommendedName>
</protein>
<evidence type="ECO:0000256" key="7">
    <source>
        <dbReference type="PIRNR" id="PIRNR000124"/>
    </source>
</evidence>
<evidence type="ECO:0000259" key="11">
    <source>
        <dbReference type="SMART" id="SM00984"/>
    </source>
</evidence>
<comment type="similarity">
    <text evidence="2 7">Belongs to the UDP-glucose/GDP-mannose dehydrogenase family.</text>
</comment>
<feature type="binding site" evidence="10">
    <location>
        <position position="286"/>
    </location>
    <ligand>
        <name>NAD(+)</name>
        <dbReference type="ChEBI" id="CHEBI:57540"/>
    </ligand>
</feature>
<dbReference type="Gene3D" id="1.20.5.100">
    <property type="entry name" value="Cytochrome c1, transmembrane anchor, C-terminal"/>
    <property type="match status" value="1"/>
</dbReference>
<feature type="binding site" evidence="9">
    <location>
        <position position="368"/>
    </location>
    <ligand>
        <name>substrate</name>
    </ligand>
</feature>
<feature type="binding site" evidence="9">
    <location>
        <begin position="172"/>
        <end position="175"/>
    </location>
    <ligand>
        <name>substrate</name>
    </ligand>
</feature>
<dbReference type="InterPro" id="IPR001732">
    <property type="entry name" value="UDP-Glc/GDP-Man_DH_N"/>
</dbReference>
<dbReference type="InterPro" id="IPR017476">
    <property type="entry name" value="UDP-Glc/GDP-Man"/>
</dbReference>
<feature type="binding site" evidence="9">
    <location>
        <position position="280"/>
    </location>
    <ligand>
        <name>substrate</name>
    </ligand>
</feature>
<dbReference type="Pfam" id="PF03721">
    <property type="entry name" value="UDPG_MGDP_dh_N"/>
    <property type="match status" value="1"/>
</dbReference>
<feature type="binding site" evidence="10">
    <location>
        <position position="375"/>
    </location>
    <ligand>
        <name>NAD(+)</name>
        <dbReference type="ChEBI" id="CHEBI:57540"/>
    </ligand>
</feature>
<feature type="binding site" evidence="9">
    <location>
        <begin position="272"/>
        <end position="276"/>
    </location>
    <ligand>
        <name>substrate</name>
    </ligand>
</feature>
<keyword evidence="4 7" id="KW-0560">Oxidoreductase</keyword>
<dbReference type="EC" id="1.1.1.22" evidence="3 7"/>
<comment type="pathway">
    <text evidence="1">Nucleotide-sugar biosynthesis; UDP-alpha-D-glucuronate biosynthesis; UDP-alpha-D-glucuronate from UDP-alpha-D-glucose: step 1/1.</text>
</comment>
<organism evidence="12 13">
    <name type="scientific">Micrococcus luteus</name>
    <name type="common">Micrococcus lysodeikticus</name>
    <dbReference type="NCBI Taxonomy" id="1270"/>
    <lineage>
        <taxon>Bacteria</taxon>
        <taxon>Bacillati</taxon>
        <taxon>Actinomycetota</taxon>
        <taxon>Actinomycetes</taxon>
        <taxon>Micrococcales</taxon>
        <taxon>Micrococcaceae</taxon>
        <taxon>Micrococcus</taxon>
    </lineage>
</organism>
<dbReference type="PANTHER" id="PTHR43750">
    <property type="entry name" value="UDP-GLUCOSE 6-DEHYDROGENASE TUAD"/>
    <property type="match status" value="1"/>
</dbReference>
<evidence type="ECO:0000313" key="13">
    <source>
        <dbReference type="Proteomes" id="UP001205867"/>
    </source>
</evidence>
<dbReference type="SMART" id="SM00984">
    <property type="entry name" value="UDPG_MGDP_dh_C"/>
    <property type="match status" value="1"/>
</dbReference>
<name>A0AAP3AHI6_MICLU</name>
<feature type="binding site" evidence="9">
    <location>
        <position position="227"/>
    </location>
    <ligand>
        <name>substrate</name>
    </ligand>
</feature>
<dbReference type="GO" id="GO:0003979">
    <property type="term" value="F:UDP-glucose 6-dehydrogenase activity"/>
    <property type="evidence" value="ECO:0007669"/>
    <property type="project" value="UniProtKB-EC"/>
</dbReference>
<reference evidence="12" key="1">
    <citation type="submission" date="2023-06" db="EMBL/GenBank/DDBJ databases">
        <title>lsaBGC provides a comprehensive framework for evolutionary analysis of biosynthetic gene clusters within focal taxa.</title>
        <authorList>
            <person name="Salamzade R."/>
            <person name="Sandstrom S."/>
            <person name="Kalan L.R."/>
        </authorList>
    </citation>
    <scope>NUCLEOTIDE SEQUENCE</scope>
    <source>
        <strain evidence="12">P3-SID899</strain>
    </source>
</reference>
<dbReference type="GO" id="GO:0000271">
    <property type="term" value="P:polysaccharide biosynthetic process"/>
    <property type="evidence" value="ECO:0007669"/>
    <property type="project" value="InterPro"/>
</dbReference>
<feature type="binding site" evidence="10">
    <location>
        <position position="46"/>
    </location>
    <ligand>
        <name>NAD(+)</name>
        <dbReference type="ChEBI" id="CHEBI:57540"/>
    </ligand>
</feature>
<gene>
    <name evidence="12" type="ORF">M3A82_007625</name>
</gene>
<dbReference type="Pfam" id="PF03720">
    <property type="entry name" value="UDPG_MGDP_dh_C"/>
    <property type="match status" value="1"/>
</dbReference>
<dbReference type="EMBL" id="JALXKZ020000016">
    <property type="protein sequence ID" value="MCV7629206.1"/>
    <property type="molecule type" value="Genomic_DNA"/>
</dbReference>
<evidence type="ECO:0000256" key="9">
    <source>
        <dbReference type="PIRSR" id="PIRSR500134-2"/>
    </source>
</evidence>
<dbReference type="InterPro" id="IPR036220">
    <property type="entry name" value="UDP-Glc/GDP-Man_DH_C_sf"/>
</dbReference>
<dbReference type="Pfam" id="PF00984">
    <property type="entry name" value="UDPG_MGDP_dh"/>
    <property type="match status" value="1"/>
</dbReference>
<dbReference type="PANTHER" id="PTHR43750:SF3">
    <property type="entry name" value="UDP-GLUCOSE 6-DEHYDROGENASE TUAD"/>
    <property type="match status" value="1"/>
</dbReference>
<dbReference type="GO" id="GO:0051287">
    <property type="term" value="F:NAD binding"/>
    <property type="evidence" value="ECO:0007669"/>
    <property type="project" value="InterPro"/>
</dbReference>
<feature type="active site" description="Nucleophile" evidence="8">
    <location>
        <position position="283"/>
    </location>
</feature>